<gene>
    <name evidence="4" type="ORF">Tci_035506</name>
</gene>
<evidence type="ECO:0000313" key="4">
    <source>
        <dbReference type="EMBL" id="GEU63528.1"/>
    </source>
</evidence>
<dbReference type="PANTHER" id="PTHR37610">
    <property type="entry name" value="CCHC-TYPE DOMAIN-CONTAINING PROTEIN"/>
    <property type="match status" value="1"/>
</dbReference>
<sequence length="442" mass="49400">MMTTRNTTSHNEQPNHNETSSPSQKPDNLTQRLYSIASKINSLDALVADIAILRAQEGPNGSIRVSQLPLDLVMRMMIQKVQAGTITRQGDRSPRWNFPNSKGVTLAEELKVDVCIHKPRNIFKVVSLALKFEAKSQPISNLRTSNSFNYNKPSSYSTSSHDPGKLSATSQNASSSTYKPSTFSLLEISNDNEQLVDREVEADENEYEEGINQQDMAEISFHAILGKTFRKTIKLSTVPSFGVQIGNGQIIQCNQFCRGLSLVLSGLKLTKDYFSFSVGGANLVLGIKWQASLNTVQANWNEMFMKIEKLSPWYFGPYIVTHRVGPVAYELDLPTDSKNADNYVEDPITLISKLDISDPLYLHPNDTTAFTVVSIKLKRTENYQVRSYVMLLALEGKNKTGFIDGTCKRSNTDKVLGRQWDRVNAVVLGWILNSISKELFLG</sequence>
<dbReference type="Pfam" id="PF24626">
    <property type="entry name" value="SH3_Tf2-1"/>
    <property type="match status" value="1"/>
</dbReference>
<accession>A0A6L2LPB1</accession>
<evidence type="ECO:0000259" key="2">
    <source>
        <dbReference type="Pfam" id="PF14244"/>
    </source>
</evidence>
<evidence type="ECO:0000256" key="1">
    <source>
        <dbReference type="SAM" id="MobiDB-lite"/>
    </source>
</evidence>
<proteinExistence type="predicted"/>
<dbReference type="EMBL" id="BKCJ010004863">
    <property type="protein sequence ID" value="GEU63528.1"/>
    <property type="molecule type" value="Genomic_DNA"/>
</dbReference>
<comment type="caution">
    <text evidence="4">The sequence shown here is derived from an EMBL/GenBank/DDBJ whole genome shotgun (WGS) entry which is preliminary data.</text>
</comment>
<dbReference type="AlphaFoldDB" id="A0A6L2LPB1"/>
<dbReference type="InterPro" id="IPR029472">
    <property type="entry name" value="Copia-like_N"/>
</dbReference>
<protein>
    <submittedName>
        <fullName evidence="4">Ribonuclease H-like domain-containing protein</fullName>
    </submittedName>
</protein>
<name>A0A6L2LPB1_TANCI</name>
<evidence type="ECO:0000259" key="3">
    <source>
        <dbReference type="Pfam" id="PF24626"/>
    </source>
</evidence>
<dbReference type="InterPro" id="IPR056924">
    <property type="entry name" value="SH3_Tf2-1"/>
</dbReference>
<dbReference type="Pfam" id="PF14244">
    <property type="entry name" value="Retrotran_gag_3"/>
    <property type="match status" value="1"/>
</dbReference>
<dbReference type="PANTHER" id="PTHR37610:SF78">
    <property type="entry name" value="GAG-POLYPEPTIDE OF LTR COPIA-TYPE-RELATED"/>
    <property type="match status" value="1"/>
</dbReference>
<feature type="region of interest" description="Disordered" evidence="1">
    <location>
        <begin position="153"/>
        <end position="177"/>
    </location>
</feature>
<feature type="domain" description="Retrotransposon Copia-like N-terminal" evidence="2">
    <location>
        <begin position="363"/>
        <end position="408"/>
    </location>
</feature>
<feature type="domain" description="Tf2-1-like SH3-like" evidence="3">
    <location>
        <begin position="298"/>
        <end position="339"/>
    </location>
</feature>
<reference evidence="4" key="1">
    <citation type="journal article" date="2019" name="Sci. Rep.">
        <title>Draft genome of Tanacetum cinerariifolium, the natural source of mosquito coil.</title>
        <authorList>
            <person name="Yamashiro T."/>
            <person name="Shiraishi A."/>
            <person name="Satake H."/>
            <person name="Nakayama K."/>
        </authorList>
    </citation>
    <scope>NUCLEOTIDE SEQUENCE</scope>
</reference>
<organism evidence="4">
    <name type="scientific">Tanacetum cinerariifolium</name>
    <name type="common">Dalmatian daisy</name>
    <name type="synonym">Chrysanthemum cinerariifolium</name>
    <dbReference type="NCBI Taxonomy" id="118510"/>
    <lineage>
        <taxon>Eukaryota</taxon>
        <taxon>Viridiplantae</taxon>
        <taxon>Streptophyta</taxon>
        <taxon>Embryophyta</taxon>
        <taxon>Tracheophyta</taxon>
        <taxon>Spermatophyta</taxon>
        <taxon>Magnoliopsida</taxon>
        <taxon>eudicotyledons</taxon>
        <taxon>Gunneridae</taxon>
        <taxon>Pentapetalae</taxon>
        <taxon>asterids</taxon>
        <taxon>campanulids</taxon>
        <taxon>Asterales</taxon>
        <taxon>Asteraceae</taxon>
        <taxon>Asteroideae</taxon>
        <taxon>Anthemideae</taxon>
        <taxon>Anthemidinae</taxon>
        <taxon>Tanacetum</taxon>
    </lineage>
</organism>
<feature type="region of interest" description="Disordered" evidence="1">
    <location>
        <begin position="1"/>
        <end position="28"/>
    </location>
</feature>